<evidence type="ECO:0000256" key="1">
    <source>
        <dbReference type="ARBA" id="ARBA00004123"/>
    </source>
</evidence>
<dbReference type="InterPro" id="IPR009057">
    <property type="entry name" value="Homeodomain-like_sf"/>
</dbReference>
<evidence type="ECO:0000259" key="4">
    <source>
        <dbReference type="PROSITE" id="PS51253"/>
    </source>
</evidence>
<comment type="subcellular location">
    <subcellularLocation>
        <location evidence="1">Nucleus</location>
    </subcellularLocation>
</comment>
<dbReference type="PANTHER" id="PTHR19303">
    <property type="entry name" value="TRANSPOSON"/>
    <property type="match status" value="1"/>
</dbReference>
<keyword evidence="2" id="KW-0238">DNA-binding</keyword>
<dbReference type="InterPro" id="IPR004875">
    <property type="entry name" value="DDE_SF_endonuclease_dom"/>
</dbReference>
<dbReference type="InterPro" id="IPR006600">
    <property type="entry name" value="HTH_CenpB_DNA-bd_dom"/>
</dbReference>
<dbReference type="GO" id="GO:0005634">
    <property type="term" value="C:nucleus"/>
    <property type="evidence" value="ECO:0007669"/>
    <property type="project" value="UniProtKB-SubCell"/>
</dbReference>
<dbReference type="Pfam" id="PF03221">
    <property type="entry name" value="HTH_Tnp_Tc5"/>
    <property type="match status" value="1"/>
</dbReference>
<dbReference type="SUPFAM" id="SSF46689">
    <property type="entry name" value="Homeodomain-like"/>
    <property type="match status" value="1"/>
</dbReference>
<reference evidence="5" key="1">
    <citation type="journal article" date="2014" name="Nat. Genet.">
        <title>Genome and transcriptome of the porcine whipworm Trichuris suis.</title>
        <authorList>
            <person name="Jex A.R."/>
            <person name="Nejsum P."/>
            <person name="Schwarz E.M."/>
            <person name="Hu L."/>
            <person name="Young N.D."/>
            <person name="Hall R.S."/>
            <person name="Korhonen P.K."/>
            <person name="Liao S."/>
            <person name="Thamsborg S."/>
            <person name="Xia J."/>
            <person name="Xu P."/>
            <person name="Wang S."/>
            <person name="Scheerlinck J.P."/>
            <person name="Hofmann A."/>
            <person name="Sternberg P.W."/>
            <person name="Wang J."/>
            <person name="Gasser R.B."/>
        </authorList>
    </citation>
    <scope>NUCLEOTIDE SEQUENCE [LARGE SCALE GENOMIC DNA]</scope>
    <source>
        <strain evidence="5">DCEP-RM93F</strain>
    </source>
</reference>
<evidence type="ECO:0000256" key="3">
    <source>
        <dbReference type="SAM" id="MobiDB-lite"/>
    </source>
</evidence>
<dbReference type="Gene3D" id="1.10.10.60">
    <property type="entry name" value="Homeodomain-like"/>
    <property type="match status" value="2"/>
</dbReference>
<feature type="domain" description="HTH CENPB-type" evidence="4">
    <location>
        <begin position="62"/>
        <end position="133"/>
    </location>
</feature>
<dbReference type="EMBL" id="KL367645">
    <property type="protein sequence ID" value="KFD60853.1"/>
    <property type="molecule type" value="Genomic_DNA"/>
</dbReference>
<name>A0A085MUF7_9BILA</name>
<feature type="region of interest" description="Disordered" evidence="3">
    <location>
        <begin position="392"/>
        <end position="413"/>
    </location>
</feature>
<protein>
    <recommendedName>
        <fullName evidence="4">HTH CENPB-type domain-containing protein</fullName>
    </recommendedName>
</protein>
<feature type="compositionally biased region" description="Acidic residues" evidence="3">
    <location>
        <begin position="400"/>
        <end position="413"/>
    </location>
</feature>
<dbReference type="PANTHER" id="PTHR19303:SF73">
    <property type="entry name" value="PROTEIN PDC2"/>
    <property type="match status" value="1"/>
</dbReference>
<dbReference type="GO" id="GO:0003677">
    <property type="term" value="F:DNA binding"/>
    <property type="evidence" value="ECO:0007669"/>
    <property type="project" value="UniProtKB-KW"/>
</dbReference>
<evidence type="ECO:0000256" key="2">
    <source>
        <dbReference type="ARBA" id="ARBA00023125"/>
    </source>
</evidence>
<dbReference type="PROSITE" id="PS51253">
    <property type="entry name" value="HTH_CENPB"/>
    <property type="match status" value="1"/>
</dbReference>
<accession>A0A085MUF7</accession>
<dbReference type="Proteomes" id="UP000030758">
    <property type="component" value="Unassembled WGS sequence"/>
</dbReference>
<gene>
    <name evidence="5" type="ORF">M514_11396</name>
</gene>
<evidence type="ECO:0000313" key="5">
    <source>
        <dbReference type="EMBL" id="KFD60853.1"/>
    </source>
</evidence>
<dbReference type="AlphaFoldDB" id="A0A085MUF7"/>
<organism evidence="5">
    <name type="scientific">Trichuris suis</name>
    <name type="common">pig whipworm</name>
    <dbReference type="NCBI Taxonomy" id="68888"/>
    <lineage>
        <taxon>Eukaryota</taxon>
        <taxon>Metazoa</taxon>
        <taxon>Ecdysozoa</taxon>
        <taxon>Nematoda</taxon>
        <taxon>Enoplea</taxon>
        <taxon>Dorylaimia</taxon>
        <taxon>Trichinellida</taxon>
        <taxon>Trichuridae</taxon>
        <taxon>Trichuris</taxon>
    </lineage>
</organism>
<dbReference type="SMART" id="SM00674">
    <property type="entry name" value="CENPB"/>
    <property type="match status" value="1"/>
</dbReference>
<sequence length="413" mass="46712">MAERKESRELVLKEKVALIRFLETSSQRKTAERFHVSKTTVSNIQRRKREYLERYDKESGDAQRKRRRASLDQVSEAALSWFKQTIAANERISGPMVQEVARRFALEFGLTGFHASSGWLEKFKLRHKTSQKILCDESNEVPVEVLEDFIAKFRYFASGFKEEDIFNADECGLFFKAMPDRSLVLKGDKCKSGKLSKERFTMLLCASATGEKWKPLVIGRSAKPRAFRNLRPDDLSVTWRSNKCAWMTAAIFEDRQLSEPSPGEAPHKRHVEIPASKHFLKNPISRSRKVTSSSVGATSIAASINALDAVLWISSSWNKVQPEAIRKCFRRAGFVRDQEDDVELRHDSPTREAEIEAVDFADFVAIDDEVATSTEPDPQAIFQSILAEAGMSVEASSAGDDAEEESDDETEMV</sequence>
<dbReference type="Pfam" id="PF03184">
    <property type="entry name" value="DDE_1"/>
    <property type="match status" value="1"/>
</dbReference>
<dbReference type="InterPro" id="IPR050863">
    <property type="entry name" value="CenT-Element_Derived"/>
</dbReference>
<proteinExistence type="predicted"/>